<dbReference type="EMBL" id="CAJOBB010022970">
    <property type="protein sequence ID" value="CAF4389320.1"/>
    <property type="molecule type" value="Genomic_DNA"/>
</dbReference>
<dbReference type="GO" id="GO:0005829">
    <property type="term" value="C:cytosol"/>
    <property type="evidence" value="ECO:0007669"/>
    <property type="project" value="TreeGrafter"/>
</dbReference>
<dbReference type="InterPro" id="IPR021135">
    <property type="entry name" value="PEP_COase"/>
</dbReference>
<dbReference type="Proteomes" id="UP000663868">
    <property type="component" value="Unassembled WGS sequence"/>
</dbReference>
<name>A0A820NKV7_9BILA</name>
<reference evidence="1" key="1">
    <citation type="submission" date="2021-02" db="EMBL/GenBank/DDBJ databases">
        <authorList>
            <person name="Nowell W R."/>
        </authorList>
    </citation>
    <scope>NUCLEOTIDE SEQUENCE</scope>
</reference>
<dbReference type="SUPFAM" id="SSF51621">
    <property type="entry name" value="Phosphoenolpyruvate/pyruvate domain"/>
    <property type="match status" value="1"/>
</dbReference>
<comment type="caution">
    <text evidence="1">The sequence shown here is derived from an EMBL/GenBank/DDBJ whole genome shotgun (WGS) entry which is preliminary data.</text>
</comment>
<evidence type="ECO:0000313" key="1">
    <source>
        <dbReference type="EMBL" id="CAF4389320.1"/>
    </source>
</evidence>
<accession>A0A820NKV7</accession>
<feature type="non-terminal residue" evidence="1">
    <location>
        <position position="195"/>
    </location>
</feature>
<dbReference type="InterPro" id="IPR015813">
    <property type="entry name" value="Pyrv/PenolPyrv_kinase-like_dom"/>
</dbReference>
<evidence type="ECO:0000313" key="2">
    <source>
        <dbReference type="Proteomes" id="UP000663868"/>
    </source>
</evidence>
<feature type="non-terminal residue" evidence="1">
    <location>
        <position position="1"/>
    </location>
</feature>
<dbReference type="GO" id="GO:0006099">
    <property type="term" value="P:tricarboxylic acid cycle"/>
    <property type="evidence" value="ECO:0007669"/>
    <property type="project" value="InterPro"/>
</dbReference>
<dbReference type="Gene3D" id="1.20.1440.90">
    <property type="entry name" value="Phosphoenolpyruvate/pyruvate domain"/>
    <property type="match status" value="1"/>
</dbReference>
<proteinExistence type="predicted"/>
<gene>
    <name evidence="1" type="ORF">KXQ929_LOCUS50365</name>
</gene>
<dbReference type="GO" id="GO:0015977">
    <property type="term" value="P:carbon fixation"/>
    <property type="evidence" value="ECO:0007669"/>
    <property type="project" value="InterPro"/>
</dbReference>
<dbReference type="PANTHER" id="PTHR30523">
    <property type="entry name" value="PHOSPHOENOLPYRUVATE CARBOXYLASE"/>
    <property type="match status" value="1"/>
</dbReference>
<evidence type="ECO:0008006" key="3">
    <source>
        <dbReference type="Google" id="ProtNLM"/>
    </source>
</evidence>
<sequence>LIDNKNANEPYRVLLKHLLLQVRTTRDWLKAQLDNKLFDIPKDIELIHSYKQLQKPLEICYRSLCDNKLELIANGILLNTLRRLACFGVTSTKLDLRQESTRHTQALEEILLYILPDNEKYSQWSEEKKQEFLLKELNSKRPLISYRQKWTKDTQEILDTFEIIGKENNEEALGTYIISMAGQPSDILLVALFMK</sequence>
<dbReference type="Pfam" id="PF00311">
    <property type="entry name" value="PEPcase"/>
    <property type="match status" value="1"/>
</dbReference>
<dbReference type="AlphaFoldDB" id="A0A820NKV7"/>
<dbReference type="GO" id="GO:0008964">
    <property type="term" value="F:phosphoenolpyruvate carboxylase activity"/>
    <property type="evidence" value="ECO:0007669"/>
    <property type="project" value="InterPro"/>
</dbReference>
<protein>
    <recommendedName>
        <fullName evidence="3">Phosphoenolpyruvate carboxylase</fullName>
    </recommendedName>
</protein>
<organism evidence="1 2">
    <name type="scientific">Adineta steineri</name>
    <dbReference type="NCBI Taxonomy" id="433720"/>
    <lineage>
        <taxon>Eukaryota</taxon>
        <taxon>Metazoa</taxon>
        <taxon>Spiralia</taxon>
        <taxon>Gnathifera</taxon>
        <taxon>Rotifera</taxon>
        <taxon>Eurotatoria</taxon>
        <taxon>Bdelloidea</taxon>
        <taxon>Adinetida</taxon>
        <taxon>Adinetidae</taxon>
        <taxon>Adineta</taxon>
    </lineage>
</organism>
<dbReference type="PANTHER" id="PTHR30523:SF6">
    <property type="entry name" value="PHOSPHOENOLPYRUVATE CARBOXYLASE"/>
    <property type="match status" value="1"/>
</dbReference>